<comment type="similarity">
    <text evidence="2 9">Belongs to the cytochrome P450 family.</text>
</comment>
<dbReference type="PANTHER" id="PTHR24305">
    <property type="entry name" value="CYTOCHROME P450"/>
    <property type="match status" value="1"/>
</dbReference>
<reference evidence="12" key="1">
    <citation type="submission" date="2015-09" db="EMBL/GenBank/DDBJ databases">
        <authorList>
            <person name="Fill T.P."/>
            <person name="Baretta J.F."/>
            <person name="de Almeida L.G."/>
            <person name="Rocha M."/>
            <person name="de Souza D.H."/>
            <person name="Malavazi I."/>
            <person name="Cerdeira L.T."/>
            <person name="Hong H."/>
            <person name="Samborskyy M."/>
            <person name="de Vasconcelos A.T."/>
            <person name="Leadlay P."/>
            <person name="Rodrigues-Filho E."/>
        </authorList>
    </citation>
    <scope>NUCLEOTIDE SEQUENCE [LARGE SCALE GENOMIC DNA]</scope>
    <source>
        <strain evidence="12">LaBioMMi 136</strain>
    </source>
</reference>
<evidence type="ECO:0000256" key="10">
    <source>
        <dbReference type="SAM" id="Phobius"/>
    </source>
</evidence>
<feature type="transmembrane region" description="Helical" evidence="10">
    <location>
        <begin position="319"/>
        <end position="347"/>
    </location>
</feature>
<dbReference type="EMBL" id="LJBN01000057">
    <property type="protein sequence ID" value="OOQ90643.1"/>
    <property type="molecule type" value="Genomic_DNA"/>
</dbReference>
<dbReference type="InterPro" id="IPR017972">
    <property type="entry name" value="Cyt_P450_CS"/>
</dbReference>
<evidence type="ECO:0000256" key="1">
    <source>
        <dbReference type="ARBA" id="ARBA00001971"/>
    </source>
</evidence>
<evidence type="ECO:0000256" key="7">
    <source>
        <dbReference type="ARBA" id="ARBA00023033"/>
    </source>
</evidence>
<dbReference type="GO" id="GO:0043386">
    <property type="term" value="P:mycotoxin biosynthetic process"/>
    <property type="evidence" value="ECO:0007669"/>
    <property type="project" value="UniProtKB-ARBA"/>
</dbReference>
<evidence type="ECO:0000313" key="11">
    <source>
        <dbReference type="EMBL" id="OOQ90643.1"/>
    </source>
</evidence>
<evidence type="ECO:0000256" key="4">
    <source>
        <dbReference type="ARBA" id="ARBA00022723"/>
    </source>
</evidence>
<dbReference type="PANTHER" id="PTHR24305:SF210">
    <property type="entry name" value="CYTOCHROME P450 MONOOXYGENASE ASQL-RELATED"/>
    <property type="match status" value="1"/>
</dbReference>
<dbReference type="PRINTS" id="PR00385">
    <property type="entry name" value="P450"/>
</dbReference>
<dbReference type="PRINTS" id="PR00463">
    <property type="entry name" value="EP450I"/>
</dbReference>
<dbReference type="SUPFAM" id="SSF48264">
    <property type="entry name" value="Cytochrome P450"/>
    <property type="match status" value="1"/>
</dbReference>
<accession>A0A1S9RYM9</accession>
<protein>
    <recommendedName>
        <fullName evidence="13">Cytochrome P450</fullName>
    </recommendedName>
</protein>
<feature type="transmembrane region" description="Helical" evidence="10">
    <location>
        <begin position="34"/>
        <end position="57"/>
    </location>
</feature>
<keyword evidence="4 8" id="KW-0479">Metal-binding</keyword>
<comment type="caution">
    <text evidence="11">The sequence shown here is derived from an EMBL/GenBank/DDBJ whole genome shotgun (WGS) entry which is preliminary data.</text>
</comment>
<dbReference type="GO" id="GO:0004497">
    <property type="term" value="F:monooxygenase activity"/>
    <property type="evidence" value="ECO:0007669"/>
    <property type="project" value="UniProtKB-KW"/>
</dbReference>
<feature type="binding site" description="axial binding residue" evidence="8">
    <location>
        <position position="474"/>
    </location>
    <ligand>
        <name>heme</name>
        <dbReference type="ChEBI" id="CHEBI:30413"/>
    </ligand>
    <ligandPart>
        <name>Fe</name>
        <dbReference type="ChEBI" id="CHEBI:18248"/>
    </ligandPart>
</feature>
<keyword evidence="10" id="KW-1133">Transmembrane helix</keyword>
<keyword evidence="7 9" id="KW-0503">Monooxygenase</keyword>
<keyword evidence="3 8" id="KW-0349">Heme</keyword>
<dbReference type="InterPro" id="IPR050121">
    <property type="entry name" value="Cytochrome_P450_monoxygenase"/>
</dbReference>
<keyword evidence="6 8" id="KW-0408">Iron</keyword>
<evidence type="ECO:0000256" key="2">
    <source>
        <dbReference type="ARBA" id="ARBA00010617"/>
    </source>
</evidence>
<dbReference type="GO" id="GO:0020037">
    <property type="term" value="F:heme binding"/>
    <property type="evidence" value="ECO:0007669"/>
    <property type="project" value="InterPro"/>
</dbReference>
<evidence type="ECO:0008006" key="13">
    <source>
        <dbReference type="Google" id="ProtNLM"/>
    </source>
</evidence>
<comment type="cofactor">
    <cofactor evidence="1 8">
        <name>heme</name>
        <dbReference type="ChEBI" id="CHEBI:30413"/>
    </cofactor>
</comment>
<dbReference type="CDD" id="cd11058">
    <property type="entry name" value="CYP60B-like"/>
    <property type="match status" value="1"/>
</dbReference>
<evidence type="ECO:0000256" key="5">
    <source>
        <dbReference type="ARBA" id="ARBA00023002"/>
    </source>
</evidence>
<dbReference type="AlphaFoldDB" id="A0A1S9RYM9"/>
<keyword evidence="5 9" id="KW-0560">Oxidoreductase</keyword>
<dbReference type="Gene3D" id="1.10.630.10">
    <property type="entry name" value="Cytochrome P450"/>
    <property type="match status" value="1"/>
</dbReference>
<proteinExistence type="inferred from homology"/>
<evidence type="ECO:0000256" key="3">
    <source>
        <dbReference type="ARBA" id="ARBA00022617"/>
    </source>
</evidence>
<gene>
    <name evidence="11" type="ORF">PEBR_03990</name>
</gene>
<evidence type="ECO:0000313" key="12">
    <source>
        <dbReference type="Proteomes" id="UP000190744"/>
    </source>
</evidence>
<dbReference type="GO" id="GO:0016705">
    <property type="term" value="F:oxidoreductase activity, acting on paired donors, with incorporation or reduction of molecular oxygen"/>
    <property type="evidence" value="ECO:0007669"/>
    <property type="project" value="InterPro"/>
</dbReference>
<dbReference type="GO" id="GO:0005506">
    <property type="term" value="F:iron ion binding"/>
    <property type="evidence" value="ECO:0007669"/>
    <property type="project" value="InterPro"/>
</dbReference>
<dbReference type="PROSITE" id="PS00086">
    <property type="entry name" value="CYTOCHROME_P450"/>
    <property type="match status" value="1"/>
</dbReference>
<dbReference type="Proteomes" id="UP000190744">
    <property type="component" value="Unassembled WGS sequence"/>
</dbReference>
<dbReference type="Pfam" id="PF00067">
    <property type="entry name" value="p450"/>
    <property type="match status" value="1"/>
</dbReference>
<keyword evidence="10" id="KW-0472">Membrane</keyword>
<evidence type="ECO:0000256" key="9">
    <source>
        <dbReference type="RuleBase" id="RU000461"/>
    </source>
</evidence>
<evidence type="ECO:0000256" key="8">
    <source>
        <dbReference type="PIRSR" id="PIRSR602401-1"/>
    </source>
</evidence>
<dbReference type="InterPro" id="IPR002401">
    <property type="entry name" value="Cyt_P450_E_grp-I"/>
</dbReference>
<dbReference type="InterPro" id="IPR036396">
    <property type="entry name" value="Cyt_P450_sf"/>
</dbReference>
<name>A0A1S9RYM9_PENBI</name>
<organism evidence="11 12">
    <name type="scientific">Penicillium brasilianum</name>
    <dbReference type="NCBI Taxonomy" id="104259"/>
    <lineage>
        <taxon>Eukaryota</taxon>
        <taxon>Fungi</taxon>
        <taxon>Dikarya</taxon>
        <taxon>Ascomycota</taxon>
        <taxon>Pezizomycotina</taxon>
        <taxon>Eurotiomycetes</taxon>
        <taxon>Eurotiomycetidae</taxon>
        <taxon>Eurotiales</taxon>
        <taxon>Aspergillaceae</taxon>
        <taxon>Penicillium</taxon>
    </lineage>
</organism>
<sequence length="539" mass="62165">MAVGILESVAIARNAIGRLRLTRWQLFKLILWNIWQSISITDVVWTVAVIYAVYIVIRSIYRITLHPLAKYPGPKLGAISHLWFARSWYYGKYFQDIEDLHKKYGDFVRTAPNELSIATTQSFNDIYGQVGRNHEVFVKSDFYDVGEKELTIVSERDVEKHKEVRRVLAPAFTSAALSRQEPLIHKHIDRFIAQLHKHATEEPVNITEWYKYLTFDVTGELTFGEPFGTIEGAKNHFWISTIHDTGHIWALSAICRRYPILWPVLFLVAPKNLKSAFQRHEAWTRDKVRSRISRRNEIKHTDFFTNLLSERSRDQSEKFMLAQATLLVIGGSDTTSLFFTGVTYFLLDRPGTLRLLQEEVRSKIESVDEIDHNATLGLQYLNAVIEEGLRLLPSIPLGLTRVSPGAIVDGRYIPQGTVVSTAQWTTAHSEKYFADANTFHPERWLPKDHAQYNPKFVDDNRNAARPFSLGTRSCLGMRLAYLESRIVLAKLAYTFDWELTNGEQIDWYRDIRLQGFLTLPDVFVRFTPREGVKRVNGQT</sequence>
<keyword evidence="10" id="KW-0812">Transmembrane</keyword>
<evidence type="ECO:0000256" key="6">
    <source>
        <dbReference type="ARBA" id="ARBA00023004"/>
    </source>
</evidence>
<dbReference type="InterPro" id="IPR001128">
    <property type="entry name" value="Cyt_P450"/>
</dbReference>